<organism evidence="11 12">
    <name type="scientific">Shewanella halifaxensis (strain HAW-EB4)</name>
    <dbReference type="NCBI Taxonomy" id="458817"/>
    <lineage>
        <taxon>Bacteria</taxon>
        <taxon>Pseudomonadati</taxon>
        <taxon>Pseudomonadota</taxon>
        <taxon>Gammaproteobacteria</taxon>
        <taxon>Alteromonadales</taxon>
        <taxon>Shewanellaceae</taxon>
        <taxon>Shewanella</taxon>
    </lineage>
</organism>
<dbReference type="eggNOG" id="COG1879">
    <property type="taxonomic scope" value="Bacteria"/>
</dbReference>
<dbReference type="PANTHER" id="PTHR46847:SF1">
    <property type="entry name" value="D-ALLOSE-BINDING PERIPLASMIC PROTEIN-RELATED"/>
    <property type="match status" value="1"/>
</dbReference>
<dbReference type="NCBIfam" id="NF007936">
    <property type="entry name" value="PRK10653.1"/>
    <property type="match status" value="1"/>
</dbReference>
<feature type="domain" description="Periplasmic binding protein" evidence="10">
    <location>
        <begin position="32"/>
        <end position="282"/>
    </location>
</feature>
<keyword evidence="5 9" id="KW-0732">Signal</keyword>
<dbReference type="AlphaFoldDB" id="B0TS21"/>
<dbReference type="GO" id="GO:0016787">
    <property type="term" value="F:hydrolase activity"/>
    <property type="evidence" value="ECO:0007669"/>
    <property type="project" value="UniProtKB-KW"/>
</dbReference>
<evidence type="ECO:0000256" key="9">
    <source>
        <dbReference type="SAM" id="SignalP"/>
    </source>
</evidence>
<evidence type="ECO:0000256" key="8">
    <source>
        <dbReference type="ARBA" id="ARBA00068827"/>
    </source>
</evidence>
<dbReference type="OrthoDB" id="9813037at2"/>
<keyword evidence="3" id="KW-0813">Transport</keyword>
<evidence type="ECO:0000313" key="11">
    <source>
        <dbReference type="EMBL" id="ABZ75156.1"/>
    </source>
</evidence>
<dbReference type="RefSeq" id="WP_012275710.1">
    <property type="nucleotide sequence ID" value="NC_010334.1"/>
</dbReference>
<feature type="signal peptide" evidence="9">
    <location>
        <begin position="1"/>
        <end position="28"/>
    </location>
</feature>
<proteinExistence type="inferred from homology"/>
<keyword evidence="12" id="KW-1185">Reference proteome</keyword>
<evidence type="ECO:0000256" key="1">
    <source>
        <dbReference type="ARBA" id="ARBA00004418"/>
    </source>
</evidence>
<dbReference type="GO" id="GO:0055085">
    <property type="term" value="P:transmembrane transport"/>
    <property type="evidence" value="ECO:0007669"/>
    <property type="project" value="UniProtKB-ARBA"/>
</dbReference>
<accession>B0TS21</accession>
<sequence>MKQPINKKVSVMLAAALLSSSVSFGASAQDAIAIVLSTMNNPFFVTMKDGAEAKAKELGYKLIALDSQNDPSKELANVEDLTMRGVKAILINPTDAMAVTNAIRTANRANIPVLTLDRTAERGDIASHIASDNIAGGELAGQFIADTLGANAKVIQLEGIAGTSAARERGEGFSNAVKAHSLNMLSSQPADFDRSKGLNVMENMLAANGDVQAVFAQNDEMALGALRAIEAAGKEVMVIGFDGTDEGIAAVRRNQLSATIAQQPELLGATAIVMADKILKGQQVEKSIPVALKIITATQ</sequence>
<dbReference type="HOGENOM" id="CLU_037628_3_2_6"/>
<comment type="similarity">
    <text evidence="2">Belongs to the bacterial solute-binding protein 2 family.</text>
</comment>
<feature type="chain" id="PRO_5002756680" description="Ribose import binding protein RbsB" evidence="9">
    <location>
        <begin position="29"/>
        <end position="299"/>
    </location>
</feature>
<dbReference type="InterPro" id="IPR025997">
    <property type="entry name" value="SBP_2_dom"/>
</dbReference>
<dbReference type="KEGG" id="shl:Shal_0581"/>
<comment type="subcellular location">
    <subcellularLocation>
        <location evidence="1">Periplasm</location>
    </subcellularLocation>
</comment>
<dbReference type="STRING" id="458817.Shal_0581"/>
<dbReference type="PANTHER" id="PTHR46847">
    <property type="entry name" value="D-ALLOSE-BINDING PERIPLASMIC PROTEIN-RELATED"/>
    <property type="match status" value="1"/>
</dbReference>
<protein>
    <recommendedName>
        <fullName evidence="8">Ribose import binding protein RbsB</fullName>
    </recommendedName>
</protein>
<dbReference type="SUPFAM" id="SSF53822">
    <property type="entry name" value="Periplasmic binding protein-like I"/>
    <property type="match status" value="1"/>
</dbReference>
<evidence type="ECO:0000256" key="3">
    <source>
        <dbReference type="ARBA" id="ARBA00022448"/>
    </source>
</evidence>
<reference evidence="11" key="1">
    <citation type="submission" date="2008-01" db="EMBL/GenBank/DDBJ databases">
        <title>Complete sequence of Shewanella halifaxensis HAW-EB4.</title>
        <authorList>
            <consortium name="US DOE Joint Genome Institute"/>
            <person name="Copeland A."/>
            <person name="Lucas S."/>
            <person name="Lapidus A."/>
            <person name="Glavina del Rio T."/>
            <person name="Dalin E."/>
            <person name="Tice H."/>
            <person name="Bruce D."/>
            <person name="Goodwin L."/>
            <person name="Pitluck S."/>
            <person name="Sims D."/>
            <person name="Brettin T."/>
            <person name="Detter J.C."/>
            <person name="Han C."/>
            <person name="Kuske C.R."/>
            <person name="Schmutz J."/>
            <person name="Larimer F."/>
            <person name="Land M."/>
            <person name="Hauser L."/>
            <person name="Kyrpides N."/>
            <person name="Kim E."/>
            <person name="Zhao J.-S."/>
            <person name="Richardson P."/>
        </authorList>
    </citation>
    <scope>NUCLEOTIDE SEQUENCE [LARGE SCALE GENOMIC DNA]</scope>
    <source>
        <strain evidence="11">HAW-EB4</strain>
    </source>
</reference>
<dbReference type="CDD" id="cd06323">
    <property type="entry name" value="PBP1_ribose_binding"/>
    <property type="match status" value="1"/>
</dbReference>
<keyword evidence="4" id="KW-0762">Sugar transport</keyword>
<dbReference type="GO" id="GO:0030246">
    <property type="term" value="F:carbohydrate binding"/>
    <property type="evidence" value="ECO:0007669"/>
    <property type="project" value="UniProtKB-ARBA"/>
</dbReference>
<evidence type="ECO:0000256" key="5">
    <source>
        <dbReference type="ARBA" id="ARBA00022729"/>
    </source>
</evidence>
<dbReference type="EMBL" id="CP000931">
    <property type="protein sequence ID" value="ABZ75156.1"/>
    <property type="molecule type" value="Genomic_DNA"/>
</dbReference>
<dbReference type="Proteomes" id="UP000001317">
    <property type="component" value="Chromosome"/>
</dbReference>
<dbReference type="Pfam" id="PF13407">
    <property type="entry name" value="Peripla_BP_4"/>
    <property type="match status" value="1"/>
</dbReference>
<keyword evidence="11" id="KW-0378">Hydrolase</keyword>
<name>B0TS21_SHEHH</name>
<evidence type="ECO:0000256" key="2">
    <source>
        <dbReference type="ARBA" id="ARBA00007639"/>
    </source>
</evidence>
<dbReference type="InterPro" id="IPR028082">
    <property type="entry name" value="Peripla_BP_I"/>
</dbReference>
<keyword evidence="6" id="KW-0574">Periplasm</keyword>
<dbReference type="Gene3D" id="3.40.50.2300">
    <property type="match status" value="2"/>
</dbReference>
<comment type="subunit">
    <text evidence="7">The complex is composed of an ATP-binding protein (RbsA), two transmembrane proteins (RbsC) and a solute-binding protein (RbsB).</text>
</comment>
<evidence type="ECO:0000259" key="10">
    <source>
        <dbReference type="Pfam" id="PF13407"/>
    </source>
</evidence>
<dbReference type="GO" id="GO:0042597">
    <property type="term" value="C:periplasmic space"/>
    <property type="evidence" value="ECO:0007669"/>
    <property type="project" value="UniProtKB-SubCell"/>
</dbReference>
<dbReference type="FunFam" id="3.40.50.2300:FF:000036">
    <property type="entry name" value="D-ribose ABC transporter substrate-binding protein"/>
    <property type="match status" value="1"/>
</dbReference>
<evidence type="ECO:0000256" key="7">
    <source>
        <dbReference type="ARBA" id="ARBA00062239"/>
    </source>
</evidence>
<evidence type="ECO:0000313" key="12">
    <source>
        <dbReference type="Proteomes" id="UP000001317"/>
    </source>
</evidence>
<evidence type="ECO:0000256" key="4">
    <source>
        <dbReference type="ARBA" id="ARBA00022597"/>
    </source>
</evidence>
<gene>
    <name evidence="11" type="ordered locus">Shal_0581</name>
</gene>
<evidence type="ECO:0000256" key="6">
    <source>
        <dbReference type="ARBA" id="ARBA00022764"/>
    </source>
</evidence>